<dbReference type="SUPFAM" id="SSF51182">
    <property type="entry name" value="RmlC-like cupins"/>
    <property type="match status" value="1"/>
</dbReference>
<dbReference type="CDD" id="cd02231">
    <property type="entry name" value="cupin_BLL6423-like"/>
    <property type="match status" value="1"/>
</dbReference>
<dbReference type="InterPro" id="IPR013096">
    <property type="entry name" value="Cupin_2"/>
</dbReference>
<evidence type="ECO:0000313" key="2">
    <source>
        <dbReference type="EMBL" id="KAK1456516.1"/>
    </source>
</evidence>
<dbReference type="InterPro" id="IPR014710">
    <property type="entry name" value="RmlC-like_jellyroll"/>
</dbReference>
<sequence>MSSQTPSYKPLPAPRRVVTTHNAAGQAILTTGLAPELPKGSVPGTDLYLAYTSPSLPAPLPEDADLDAYKTHLTLKPPLEIGIDIPGGLAARVVDFLPGGPGAPMHRTETLDTGVLVEGELELVLDSGETAILKRGDVYVQRGTMHGWRNVSETEVARLFVTLTAAEMPVFGGEKLKEVMPVPPTDSEPESA</sequence>
<dbReference type="Proteomes" id="UP001239213">
    <property type="component" value="Unassembled WGS sequence"/>
</dbReference>
<dbReference type="Pfam" id="PF07883">
    <property type="entry name" value="Cupin_2"/>
    <property type="match status" value="1"/>
</dbReference>
<evidence type="ECO:0000259" key="1">
    <source>
        <dbReference type="Pfam" id="PF07883"/>
    </source>
</evidence>
<gene>
    <name evidence="2" type="ORF">CCUS01_09963</name>
</gene>
<accession>A0AAI9UFU0</accession>
<dbReference type="PANTHER" id="PTHR36156">
    <property type="entry name" value="SLR2101 PROTEIN"/>
    <property type="match status" value="1"/>
</dbReference>
<dbReference type="InterPro" id="IPR047142">
    <property type="entry name" value="OryJ/VirC-like"/>
</dbReference>
<organism evidence="2 3">
    <name type="scientific">Colletotrichum cuscutae</name>
    <dbReference type="NCBI Taxonomy" id="1209917"/>
    <lineage>
        <taxon>Eukaryota</taxon>
        <taxon>Fungi</taxon>
        <taxon>Dikarya</taxon>
        <taxon>Ascomycota</taxon>
        <taxon>Pezizomycotina</taxon>
        <taxon>Sordariomycetes</taxon>
        <taxon>Hypocreomycetidae</taxon>
        <taxon>Glomerellales</taxon>
        <taxon>Glomerellaceae</taxon>
        <taxon>Colletotrichum</taxon>
        <taxon>Colletotrichum acutatum species complex</taxon>
    </lineage>
</organism>
<dbReference type="Gene3D" id="2.20.70.150">
    <property type="match status" value="1"/>
</dbReference>
<dbReference type="PANTHER" id="PTHR36156:SF2">
    <property type="entry name" value="CUPIN TYPE-2 DOMAIN-CONTAINING PROTEIN"/>
    <property type="match status" value="1"/>
</dbReference>
<comment type="caution">
    <text evidence="2">The sequence shown here is derived from an EMBL/GenBank/DDBJ whole genome shotgun (WGS) entry which is preliminary data.</text>
</comment>
<dbReference type="InterPro" id="IPR011051">
    <property type="entry name" value="RmlC_Cupin_sf"/>
</dbReference>
<proteinExistence type="predicted"/>
<dbReference type="Gene3D" id="2.60.120.10">
    <property type="entry name" value="Jelly Rolls"/>
    <property type="match status" value="1"/>
</dbReference>
<dbReference type="AlphaFoldDB" id="A0AAI9UFU0"/>
<keyword evidence="3" id="KW-1185">Reference proteome</keyword>
<feature type="domain" description="Cupin type-2" evidence="1">
    <location>
        <begin position="93"/>
        <end position="160"/>
    </location>
</feature>
<name>A0AAI9UFU0_9PEZI</name>
<evidence type="ECO:0000313" key="3">
    <source>
        <dbReference type="Proteomes" id="UP001239213"/>
    </source>
</evidence>
<dbReference type="EMBL" id="MPDP01000285">
    <property type="protein sequence ID" value="KAK1456516.1"/>
    <property type="molecule type" value="Genomic_DNA"/>
</dbReference>
<protein>
    <recommendedName>
        <fullName evidence="1">Cupin type-2 domain-containing protein</fullName>
    </recommendedName>
</protein>
<reference evidence="2" key="1">
    <citation type="submission" date="2016-11" db="EMBL/GenBank/DDBJ databases">
        <title>The genome sequence of Colletotrichum cuscutae.</title>
        <authorList>
            <person name="Baroncelli R."/>
        </authorList>
    </citation>
    <scope>NUCLEOTIDE SEQUENCE</scope>
    <source>
        <strain evidence="2">IMI 304802</strain>
    </source>
</reference>